<evidence type="ECO:0000313" key="9">
    <source>
        <dbReference type="EMBL" id="ANF96931.1"/>
    </source>
</evidence>
<comment type="similarity">
    <text evidence="7">Belongs to the binding-protein-dependent transport system permease family.</text>
</comment>
<dbReference type="InterPro" id="IPR000515">
    <property type="entry name" value="MetI-like"/>
</dbReference>
<protein>
    <submittedName>
        <fullName evidence="9">Sugar ABC transporter ATP-binding protein</fullName>
    </submittedName>
</protein>
<keyword evidence="2 7" id="KW-0813">Transport</keyword>
<reference evidence="9 10" key="2">
    <citation type="journal article" date="2016" name="Int. J. Syst. Evol. Microbiol.">
        <title>Paenibacillus bovis sp. nov., isolated from raw yak (Bos grunniens) milk.</title>
        <authorList>
            <person name="Gao C."/>
            <person name="Han J."/>
            <person name="Liu Z."/>
            <person name="Xu X."/>
            <person name="Hang F."/>
            <person name="Wu Z."/>
        </authorList>
    </citation>
    <scope>NUCLEOTIDE SEQUENCE [LARGE SCALE GENOMIC DNA]</scope>
    <source>
        <strain evidence="9 10">BD3526</strain>
    </source>
</reference>
<keyword evidence="4 7" id="KW-0812">Transmembrane</keyword>
<keyword evidence="9" id="KW-0067">ATP-binding</keyword>
<proteinExistence type="inferred from homology"/>
<dbReference type="Proteomes" id="UP000078148">
    <property type="component" value="Chromosome"/>
</dbReference>
<feature type="transmembrane region" description="Helical" evidence="7">
    <location>
        <begin position="12"/>
        <end position="32"/>
    </location>
</feature>
<dbReference type="InterPro" id="IPR035906">
    <property type="entry name" value="MetI-like_sf"/>
</dbReference>
<dbReference type="GO" id="GO:0055085">
    <property type="term" value="P:transmembrane transport"/>
    <property type="evidence" value="ECO:0007669"/>
    <property type="project" value="InterPro"/>
</dbReference>
<name>A0A172ZH13_9BACL</name>
<dbReference type="Gene3D" id="1.10.3720.10">
    <property type="entry name" value="MetI-like"/>
    <property type="match status" value="1"/>
</dbReference>
<keyword evidence="5 7" id="KW-1133">Transmembrane helix</keyword>
<gene>
    <name evidence="9" type="ORF">AR543_13560</name>
</gene>
<keyword evidence="6 7" id="KW-0472">Membrane</keyword>
<evidence type="ECO:0000256" key="3">
    <source>
        <dbReference type="ARBA" id="ARBA00022475"/>
    </source>
</evidence>
<feature type="transmembrane region" description="Helical" evidence="7">
    <location>
        <begin position="143"/>
        <end position="163"/>
    </location>
</feature>
<accession>A0A172ZH13</accession>
<dbReference type="PROSITE" id="PS50928">
    <property type="entry name" value="ABC_TM1"/>
    <property type="match status" value="1"/>
</dbReference>
<dbReference type="STRING" id="1616788.AR543_13560"/>
<reference evidence="10" key="1">
    <citation type="submission" date="2015-10" db="EMBL/GenBank/DDBJ databases">
        <title>Genome of Paenibacillus bovis sp. nov.</title>
        <authorList>
            <person name="Wu Z."/>
            <person name="Gao C."/>
            <person name="Liu Z."/>
            <person name="Zheng H."/>
        </authorList>
    </citation>
    <scope>NUCLEOTIDE SEQUENCE [LARGE SCALE GENOMIC DNA]</scope>
    <source>
        <strain evidence="10">BD3526</strain>
    </source>
</reference>
<dbReference type="EMBL" id="CP013023">
    <property type="protein sequence ID" value="ANF96931.1"/>
    <property type="molecule type" value="Genomic_DNA"/>
</dbReference>
<evidence type="ECO:0000259" key="8">
    <source>
        <dbReference type="PROSITE" id="PS50928"/>
    </source>
</evidence>
<evidence type="ECO:0000313" key="10">
    <source>
        <dbReference type="Proteomes" id="UP000078148"/>
    </source>
</evidence>
<dbReference type="SUPFAM" id="SSF161098">
    <property type="entry name" value="MetI-like"/>
    <property type="match status" value="1"/>
</dbReference>
<dbReference type="AlphaFoldDB" id="A0A172ZH13"/>
<feature type="transmembrane region" description="Helical" evidence="7">
    <location>
        <begin position="184"/>
        <end position="206"/>
    </location>
</feature>
<evidence type="ECO:0000256" key="5">
    <source>
        <dbReference type="ARBA" id="ARBA00022989"/>
    </source>
</evidence>
<dbReference type="RefSeq" id="WP_060535038.1">
    <property type="nucleotide sequence ID" value="NZ_CP013023.1"/>
</dbReference>
<keyword evidence="10" id="KW-1185">Reference proteome</keyword>
<evidence type="ECO:0000256" key="6">
    <source>
        <dbReference type="ARBA" id="ARBA00023136"/>
    </source>
</evidence>
<comment type="subcellular location">
    <subcellularLocation>
        <location evidence="1 7">Cell membrane</location>
        <topology evidence="1 7">Multi-pass membrane protein</topology>
    </subcellularLocation>
</comment>
<feature type="domain" description="ABC transmembrane type-1" evidence="8">
    <location>
        <begin position="72"/>
        <end position="263"/>
    </location>
</feature>
<evidence type="ECO:0000256" key="1">
    <source>
        <dbReference type="ARBA" id="ARBA00004651"/>
    </source>
</evidence>
<evidence type="ECO:0000256" key="4">
    <source>
        <dbReference type="ARBA" id="ARBA00022692"/>
    </source>
</evidence>
<dbReference type="PANTHER" id="PTHR43744:SF12">
    <property type="entry name" value="ABC TRANSPORTER PERMEASE PROTEIN MG189-RELATED"/>
    <property type="match status" value="1"/>
</dbReference>
<dbReference type="PANTHER" id="PTHR43744">
    <property type="entry name" value="ABC TRANSPORTER PERMEASE PROTEIN MG189-RELATED-RELATED"/>
    <property type="match status" value="1"/>
</dbReference>
<sequence>MTTFAFRWQRVLLYAVLIIGSLLCLFPFYWLVRSSMMDLAQIFEMPPKWIPEPFVWRNFIEPFEQLPFGRYFLNTLIIVVGTLIGTLLSSTIAAYSFSRMKWVGRDKVFAILLTSMMLPFAVTLIPTFIGWQSLGLINSYAPLIVPAFFGGGVFNIFLLRQFYMTLPRELDEAVFVDGGNHFTIFTRIILPLSRSAVLVIGLFTFLNTWNDFMGPLVYLNDESKFTLAIGLQQFQGMYTAQWGVLMAASLIIVLPAILLFVIFQRYLIEGIALTGIKG</sequence>
<dbReference type="GO" id="GO:0005886">
    <property type="term" value="C:plasma membrane"/>
    <property type="evidence" value="ECO:0007669"/>
    <property type="project" value="UniProtKB-SubCell"/>
</dbReference>
<evidence type="ECO:0000256" key="7">
    <source>
        <dbReference type="RuleBase" id="RU363032"/>
    </source>
</evidence>
<keyword evidence="3" id="KW-1003">Cell membrane</keyword>
<keyword evidence="9" id="KW-0547">Nucleotide-binding</keyword>
<feature type="transmembrane region" description="Helical" evidence="7">
    <location>
        <begin position="109"/>
        <end position="131"/>
    </location>
</feature>
<feature type="transmembrane region" description="Helical" evidence="7">
    <location>
        <begin position="242"/>
        <end position="263"/>
    </location>
</feature>
<feature type="transmembrane region" description="Helical" evidence="7">
    <location>
        <begin position="71"/>
        <end position="97"/>
    </location>
</feature>
<dbReference type="CDD" id="cd06261">
    <property type="entry name" value="TM_PBP2"/>
    <property type="match status" value="1"/>
</dbReference>
<organism evidence="9 10">
    <name type="scientific">Paenibacillus bovis</name>
    <dbReference type="NCBI Taxonomy" id="1616788"/>
    <lineage>
        <taxon>Bacteria</taxon>
        <taxon>Bacillati</taxon>
        <taxon>Bacillota</taxon>
        <taxon>Bacilli</taxon>
        <taxon>Bacillales</taxon>
        <taxon>Paenibacillaceae</taxon>
        <taxon>Paenibacillus</taxon>
    </lineage>
</organism>
<evidence type="ECO:0000256" key="2">
    <source>
        <dbReference type="ARBA" id="ARBA00022448"/>
    </source>
</evidence>
<dbReference type="Pfam" id="PF00528">
    <property type="entry name" value="BPD_transp_1"/>
    <property type="match status" value="1"/>
</dbReference>
<dbReference type="OrthoDB" id="9771544at2"/>
<dbReference type="KEGG" id="pbv:AR543_13560"/>
<dbReference type="GO" id="GO:0005524">
    <property type="term" value="F:ATP binding"/>
    <property type="evidence" value="ECO:0007669"/>
    <property type="project" value="UniProtKB-KW"/>
</dbReference>